<feature type="signal peptide" evidence="1">
    <location>
        <begin position="1"/>
        <end position="22"/>
    </location>
</feature>
<keyword evidence="1" id="KW-0732">Signal</keyword>
<accession>A0ABZ0P9M7</accession>
<dbReference type="GeneID" id="94493636"/>
<evidence type="ECO:0000313" key="2">
    <source>
        <dbReference type="EMBL" id="WPB53734.1"/>
    </source>
</evidence>
<name>A0ABZ0P9M7_9BACT</name>
<reference evidence="2" key="1">
    <citation type="submission" date="2023-11" db="EMBL/GenBank/DDBJ databases">
        <title>Completed genome sequence of Mycoplasma equirhinis type strain M432/72.</title>
        <authorList>
            <person name="Spergser J."/>
        </authorList>
    </citation>
    <scope>NUCLEOTIDE SEQUENCE [LARGE SCALE GENOMIC DNA]</scope>
    <source>
        <strain evidence="2">M432/72</strain>
    </source>
</reference>
<dbReference type="PROSITE" id="PS51257">
    <property type="entry name" value="PROKAR_LIPOPROTEIN"/>
    <property type="match status" value="1"/>
</dbReference>
<protein>
    <recommendedName>
        <fullName evidence="4">Variable surface lipoprotein</fullName>
    </recommendedName>
</protein>
<dbReference type="Proteomes" id="UP001303601">
    <property type="component" value="Chromosome"/>
</dbReference>
<feature type="chain" id="PRO_5045269700" description="Variable surface lipoprotein" evidence="1">
    <location>
        <begin position="23"/>
        <end position="180"/>
    </location>
</feature>
<dbReference type="RefSeq" id="WP_140031486.1">
    <property type="nucleotide sequence ID" value="NZ_CP137845.1"/>
</dbReference>
<gene>
    <name evidence="2" type="ORF">R9B83_01955</name>
</gene>
<organism evidence="2 3">
    <name type="scientific">Metamycoplasma equirhinis</name>
    <dbReference type="NCBI Taxonomy" id="92402"/>
    <lineage>
        <taxon>Bacteria</taxon>
        <taxon>Bacillati</taxon>
        <taxon>Mycoplasmatota</taxon>
        <taxon>Mycoplasmoidales</taxon>
        <taxon>Metamycoplasmataceae</taxon>
        <taxon>Metamycoplasma</taxon>
    </lineage>
</organism>
<evidence type="ECO:0008006" key="4">
    <source>
        <dbReference type="Google" id="ProtNLM"/>
    </source>
</evidence>
<evidence type="ECO:0000256" key="1">
    <source>
        <dbReference type="SAM" id="SignalP"/>
    </source>
</evidence>
<proteinExistence type="predicted"/>
<keyword evidence="3" id="KW-1185">Reference proteome</keyword>
<evidence type="ECO:0000313" key="3">
    <source>
        <dbReference type="Proteomes" id="UP001303601"/>
    </source>
</evidence>
<dbReference type="EMBL" id="CP137845">
    <property type="protein sequence ID" value="WPB53734.1"/>
    <property type="molecule type" value="Genomic_DNA"/>
</dbReference>
<sequence length="180" mass="20779">MKKHFWFFGALATTIPAFTIIAASCDNNGANQNKKNVIPNYYNDITRGLLSSSQLSEIKKYFSFSATKEGKEKSIYDLQKIIKKLLEKYKDEDDKVKDSSDKNNAYKHILNDPEFNNNFKAEILDQGAVYGHPIKIYFYEKSNEKDIPCLVYKIFCPDRPANGGKFSLEYEGRIYLEINK</sequence>